<dbReference type="GO" id="GO:0006508">
    <property type="term" value="P:proteolysis"/>
    <property type="evidence" value="ECO:0007669"/>
    <property type="project" value="InterPro"/>
</dbReference>
<dbReference type="InterPro" id="IPR001254">
    <property type="entry name" value="Trypsin_dom"/>
</dbReference>
<dbReference type="AlphaFoldDB" id="A0A7R8WTE6"/>
<protein>
    <submittedName>
        <fullName evidence="3">Uncharacterized protein</fullName>
    </submittedName>
</protein>
<dbReference type="OrthoDB" id="10002959at2759"/>
<dbReference type="PROSITE" id="PS50240">
    <property type="entry name" value="TRYPSIN_DOM"/>
    <property type="match status" value="1"/>
</dbReference>
<comment type="similarity">
    <text evidence="2">Belongs to the peptidase S1 family. CLIP subfamily.</text>
</comment>
<evidence type="ECO:0000256" key="2">
    <source>
        <dbReference type="ARBA" id="ARBA00024195"/>
    </source>
</evidence>
<name>A0A7R8WTE6_9CRUS</name>
<sequence length="220" mass="24073">SNSQSQSRDPQYTHFTCGGSILSKWTVLTAAHCYSTKDSPIFPRTTVRAAFLKWSEPLVGQTSWMKNVIFHPQYTDHTDGYDLAIVELGTAFDLSYPNAKAIRLPVKDVQTGQALIVMGWGGNVVGGKYITPTDELRKVELTVRDPNRCYLLAGQFCAKGTKPNSGHCKGDSGGPLVDPTNASRLLGVVSQKEKNKTCGANAVGFYTRVGYKYCTVRLQS</sequence>
<dbReference type="InterPro" id="IPR018114">
    <property type="entry name" value="TRYPSIN_HIS"/>
</dbReference>
<feature type="non-terminal residue" evidence="3">
    <location>
        <position position="220"/>
    </location>
</feature>
<dbReference type="PROSITE" id="PS00135">
    <property type="entry name" value="TRYPSIN_SER"/>
    <property type="match status" value="1"/>
</dbReference>
<dbReference type="CDD" id="cd00190">
    <property type="entry name" value="Tryp_SPc"/>
    <property type="match status" value="1"/>
</dbReference>
<keyword evidence="1" id="KW-1015">Disulfide bond</keyword>
<dbReference type="PROSITE" id="PS00134">
    <property type="entry name" value="TRYPSIN_HIS"/>
    <property type="match status" value="1"/>
</dbReference>
<dbReference type="InterPro" id="IPR033116">
    <property type="entry name" value="TRYPSIN_SER"/>
</dbReference>
<dbReference type="InterPro" id="IPR009003">
    <property type="entry name" value="Peptidase_S1_PA"/>
</dbReference>
<reference evidence="3" key="1">
    <citation type="submission" date="2020-11" db="EMBL/GenBank/DDBJ databases">
        <authorList>
            <person name="Tran Van P."/>
        </authorList>
    </citation>
    <scope>NUCLEOTIDE SEQUENCE</scope>
</reference>
<accession>A0A7R8WTE6</accession>
<dbReference type="PANTHER" id="PTHR24256">
    <property type="entry name" value="TRYPTASE-RELATED"/>
    <property type="match status" value="1"/>
</dbReference>
<evidence type="ECO:0000256" key="1">
    <source>
        <dbReference type="ARBA" id="ARBA00023157"/>
    </source>
</evidence>
<evidence type="ECO:0000313" key="3">
    <source>
        <dbReference type="EMBL" id="CAD7234713.1"/>
    </source>
</evidence>
<dbReference type="InterPro" id="IPR001314">
    <property type="entry name" value="Peptidase_S1A"/>
</dbReference>
<organism evidence="3">
    <name type="scientific">Cyprideis torosa</name>
    <dbReference type="NCBI Taxonomy" id="163714"/>
    <lineage>
        <taxon>Eukaryota</taxon>
        <taxon>Metazoa</taxon>
        <taxon>Ecdysozoa</taxon>
        <taxon>Arthropoda</taxon>
        <taxon>Crustacea</taxon>
        <taxon>Oligostraca</taxon>
        <taxon>Ostracoda</taxon>
        <taxon>Podocopa</taxon>
        <taxon>Podocopida</taxon>
        <taxon>Cytherocopina</taxon>
        <taxon>Cytheroidea</taxon>
        <taxon>Cytherideidae</taxon>
        <taxon>Cyprideis</taxon>
    </lineage>
</organism>
<dbReference type="EMBL" id="OB669565">
    <property type="protein sequence ID" value="CAD7234713.1"/>
    <property type="molecule type" value="Genomic_DNA"/>
</dbReference>
<gene>
    <name evidence="3" type="ORF">CTOB1V02_LOCUS12529</name>
</gene>
<feature type="non-terminal residue" evidence="3">
    <location>
        <position position="1"/>
    </location>
</feature>
<dbReference type="Gene3D" id="2.40.10.10">
    <property type="entry name" value="Trypsin-like serine proteases"/>
    <property type="match status" value="1"/>
</dbReference>
<proteinExistence type="inferred from homology"/>
<dbReference type="PRINTS" id="PR00722">
    <property type="entry name" value="CHYMOTRYPSIN"/>
</dbReference>
<dbReference type="SMART" id="SM00020">
    <property type="entry name" value="Tryp_SPc"/>
    <property type="match status" value="1"/>
</dbReference>
<dbReference type="SUPFAM" id="SSF50494">
    <property type="entry name" value="Trypsin-like serine proteases"/>
    <property type="match status" value="1"/>
</dbReference>
<dbReference type="GO" id="GO:0004252">
    <property type="term" value="F:serine-type endopeptidase activity"/>
    <property type="evidence" value="ECO:0007669"/>
    <property type="project" value="InterPro"/>
</dbReference>
<dbReference type="InterPro" id="IPR051487">
    <property type="entry name" value="Ser/Thr_Proteases_Immune/Dev"/>
</dbReference>
<dbReference type="Pfam" id="PF00089">
    <property type="entry name" value="Trypsin"/>
    <property type="match status" value="1"/>
</dbReference>
<dbReference type="InterPro" id="IPR043504">
    <property type="entry name" value="Peptidase_S1_PA_chymotrypsin"/>
</dbReference>